<dbReference type="InterPro" id="IPR044548">
    <property type="entry name" value="AF0060_NTP-PPase_MazG-like"/>
</dbReference>
<name>A0A101RNJ0_9ACTN</name>
<dbReference type="STRING" id="58343.AQJ46_41930"/>
<dbReference type="SUPFAM" id="SSF101386">
    <property type="entry name" value="all-alpha NTP pyrophosphatases"/>
    <property type="match status" value="1"/>
</dbReference>
<proteinExistence type="predicted"/>
<comment type="caution">
    <text evidence="1">The sequence shown here is derived from an EMBL/GenBank/DDBJ whole genome shotgun (WGS) entry which is preliminary data.</text>
</comment>
<dbReference type="EMBL" id="LMWU01000055">
    <property type="protein sequence ID" value="KUN58836.1"/>
    <property type="molecule type" value="Genomic_DNA"/>
</dbReference>
<evidence type="ECO:0000313" key="2">
    <source>
        <dbReference type="Proteomes" id="UP000053669"/>
    </source>
</evidence>
<dbReference type="RefSeq" id="WP_059210598.1">
    <property type="nucleotide sequence ID" value="NZ_JBIBJL010000012.1"/>
</dbReference>
<evidence type="ECO:0000313" key="1">
    <source>
        <dbReference type="EMBL" id="KUN58836.1"/>
    </source>
</evidence>
<gene>
    <name evidence="1" type="ORF">AQJ46_41930</name>
</gene>
<dbReference type="Gene3D" id="1.10.287.1080">
    <property type="entry name" value="MazG-like"/>
    <property type="match status" value="1"/>
</dbReference>
<dbReference type="Proteomes" id="UP000053669">
    <property type="component" value="Unassembled WGS sequence"/>
</dbReference>
<sequence>MHGIWDTIHRLARRFNEHDAALGLNQDEQWSLQVLKIAEETGEASQAVIGARGINPRKGTAPWEDAHAEVADVAITALVALARMRPDDAAEYLDRHLAAKSAKFLLSGPASVPAPAEPA</sequence>
<reference evidence="1 2" key="1">
    <citation type="submission" date="2015-10" db="EMBL/GenBank/DDBJ databases">
        <title>Draft genome sequence of Streptomyces canus DSM 40017, type strain for the species Streptomyces canus.</title>
        <authorList>
            <person name="Ruckert C."/>
            <person name="Winkler A."/>
            <person name="Kalinowski J."/>
            <person name="Kampfer P."/>
            <person name="Glaeser S."/>
        </authorList>
    </citation>
    <scope>NUCLEOTIDE SEQUENCE [LARGE SCALE GENOMIC DNA]</scope>
    <source>
        <strain evidence="1 2">DSM 40017</strain>
    </source>
</reference>
<dbReference type="AlphaFoldDB" id="A0A101RNJ0"/>
<protein>
    <recommendedName>
        <fullName evidence="3">NTP pyrophosphohydrolase MazG putative catalytic core domain-containing protein</fullName>
    </recommendedName>
</protein>
<accession>A0A101RNJ0</accession>
<dbReference type="CDD" id="cd11533">
    <property type="entry name" value="NTP-PPase_Af0060_like"/>
    <property type="match status" value="1"/>
</dbReference>
<organism evidence="1 2">
    <name type="scientific">Streptomyces canus</name>
    <dbReference type="NCBI Taxonomy" id="58343"/>
    <lineage>
        <taxon>Bacteria</taxon>
        <taxon>Bacillati</taxon>
        <taxon>Actinomycetota</taxon>
        <taxon>Actinomycetes</taxon>
        <taxon>Kitasatosporales</taxon>
        <taxon>Streptomycetaceae</taxon>
        <taxon>Streptomyces</taxon>
        <taxon>Streptomyces aurantiacus group</taxon>
    </lineage>
</organism>
<evidence type="ECO:0008006" key="3">
    <source>
        <dbReference type="Google" id="ProtNLM"/>
    </source>
</evidence>